<dbReference type="Pfam" id="PF25801">
    <property type="entry name" value="HEAT_GCN1_C_2"/>
    <property type="match status" value="1"/>
</dbReference>
<reference evidence="1 2" key="1">
    <citation type="submission" date="2023-02" db="EMBL/GenBank/DDBJ databases">
        <title>LHISI_Scaffold_Assembly.</title>
        <authorList>
            <person name="Stuart O.P."/>
            <person name="Cleave R."/>
            <person name="Magrath M.J.L."/>
            <person name="Mikheyev A.S."/>
        </authorList>
    </citation>
    <scope>NUCLEOTIDE SEQUENCE [LARGE SCALE GENOMIC DNA]</scope>
    <source>
        <strain evidence="1">Daus_M_001</strain>
        <tissue evidence="1">Leg muscle</tissue>
    </source>
</reference>
<gene>
    <name evidence="1" type="ORF">PR048_026533</name>
</gene>
<keyword evidence="2" id="KW-1185">Reference proteome</keyword>
<dbReference type="Proteomes" id="UP001159363">
    <property type="component" value="Chromosome 10"/>
</dbReference>
<comment type="caution">
    <text evidence="1">The sequence shown here is derived from an EMBL/GenBank/DDBJ whole genome shotgun (WGS) entry which is preliminary data.</text>
</comment>
<proteinExistence type="predicted"/>
<dbReference type="EMBL" id="JARBHB010000011">
    <property type="protein sequence ID" value="KAJ8872917.1"/>
    <property type="molecule type" value="Genomic_DNA"/>
</dbReference>
<sequence length="98" mass="10974">MYDKSTSTECPHVWKLFIIFLKTINKGSTLVMRLAMIVCFLNEVHKPVGNGVFVLQHCLNLLDVGAKESLSDVISKVLRKVANQPEGKDEDLDDTLIT</sequence>
<evidence type="ECO:0000313" key="2">
    <source>
        <dbReference type="Proteomes" id="UP001159363"/>
    </source>
</evidence>
<accession>A0ABQ9GLM9</accession>
<protein>
    <submittedName>
        <fullName evidence="1">Uncharacterized protein</fullName>
    </submittedName>
</protein>
<evidence type="ECO:0000313" key="1">
    <source>
        <dbReference type="EMBL" id="KAJ8872917.1"/>
    </source>
</evidence>
<name>A0ABQ9GLM9_9NEOP</name>
<organism evidence="1 2">
    <name type="scientific">Dryococelus australis</name>
    <dbReference type="NCBI Taxonomy" id="614101"/>
    <lineage>
        <taxon>Eukaryota</taxon>
        <taxon>Metazoa</taxon>
        <taxon>Ecdysozoa</taxon>
        <taxon>Arthropoda</taxon>
        <taxon>Hexapoda</taxon>
        <taxon>Insecta</taxon>
        <taxon>Pterygota</taxon>
        <taxon>Neoptera</taxon>
        <taxon>Polyneoptera</taxon>
        <taxon>Phasmatodea</taxon>
        <taxon>Verophasmatodea</taxon>
        <taxon>Anareolatae</taxon>
        <taxon>Phasmatidae</taxon>
        <taxon>Eurycanthinae</taxon>
        <taxon>Dryococelus</taxon>
    </lineage>
</organism>